<protein>
    <recommendedName>
        <fullName evidence="5">Pseudouridine synthase</fullName>
        <ecNumber evidence="5">5.4.99.-</ecNumber>
    </recommendedName>
</protein>
<organism evidence="7 8">
    <name type="scientific">Ruminococcus intestinalis</name>
    <dbReference type="NCBI Taxonomy" id="2763066"/>
    <lineage>
        <taxon>Bacteria</taxon>
        <taxon>Bacillati</taxon>
        <taxon>Bacillota</taxon>
        <taxon>Clostridia</taxon>
        <taxon>Eubacteriales</taxon>
        <taxon>Oscillospiraceae</taxon>
        <taxon>Ruminococcus</taxon>
    </lineage>
</organism>
<dbReference type="SUPFAM" id="SSF55174">
    <property type="entry name" value="Alpha-L RNA-binding motif"/>
    <property type="match status" value="1"/>
</dbReference>
<dbReference type="InterPro" id="IPR002942">
    <property type="entry name" value="S4_RNA-bd"/>
</dbReference>
<dbReference type="Gene3D" id="3.10.290.10">
    <property type="entry name" value="RNA-binding S4 domain"/>
    <property type="match status" value="1"/>
</dbReference>
<dbReference type="Proteomes" id="UP000636755">
    <property type="component" value="Unassembled WGS sequence"/>
</dbReference>
<proteinExistence type="inferred from homology"/>
<dbReference type="EMBL" id="JACOPS010000001">
    <property type="protein sequence ID" value="MBC5727218.1"/>
    <property type="molecule type" value="Genomic_DNA"/>
</dbReference>
<dbReference type="Gene3D" id="3.30.2350.10">
    <property type="entry name" value="Pseudouridine synthase"/>
    <property type="match status" value="1"/>
</dbReference>
<evidence type="ECO:0000313" key="8">
    <source>
        <dbReference type="Proteomes" id="UP000636755"/>
    </source>
</evidence>
<dbReference type="InterPro" id="IPR006225">
    <property type="entry name" value="PsdUridine_synth_RluC/D"/>
</dbReference>
<evidence type="ECO:0000256" key="2">
    <source>
        <dbReference type="ARBA" id="ARBA00010876"/>
    </source>
</evidence>
<dbReference type="PROSITE" id="PS50889">
    <property type="entry name" value="S4"/>
    <property type="match status" value="1"/>
</dbReference>
<evidence type="ECO:0000256" key="4">
    <source>
        <dbReference type="PROSITE-ProRule" id="PRU00182"/>
    </source>
</evidence>
<sequence length="319" mass="37260">MRTIDIKKNDANQRLDKFLSKRFKTMPKSLMYKYIRTKYIKLNGKKCDIKDMLKEGDVLTLYIKDEFFEESEQENYEFLKAPDKLDIVYEDENIILIDKKPGIIVHQDKSYHFDSLVARVQHYLYNKGEYNPKEEKAFAPALANRIDRNTGGIVIAAKNAESLRVLNAKIKTRELEKYYLCLLHGKPKKDCDILHDYLIKNEAKNKVKVFSKQVDGSKEIITKYEILDFNGKYSLAEVELLTGRTHQIRAHMAYIGHPLVGDTKYGKNRKAPDNIKYQALYSYKLKFSFDTDAGILNYLNGKEFSVKEVWFAKNKHISI</sequence>
<keyword evidence="4" id="KW-0694">RNA-binding</keyword>
<dbReference type="SMART" id="SM00363">
    <property type="entry name" value="S4"/>
    <property type="match status" value="1"/>
</dbReference>
<dbReference type="SUPFAM" id="SSF55120">
    <property type="entry name" value="Pseudouridine synthase"/>
    <property type="match status" value="1"/>
</dbReference>
<comment type="function">
    <text evidence="5">Responsible for synthesis of pseudouridine from uracil.</text>
</comment>
<dbReference type="RefSeq" id="WP_186934595.1">
    <property type="nucleotide sequence ID" value="NZ_JACOPS010000001.1"/>
</dbReference>
<dbReference type="PANTHER" id="PTHR21600">
    <property type="entry name" value="MITOCHONDRIAL RNA PSEUDOURIDINE SYNTHASE"/>
    <property type="match status" value="1"/>
</dbReference>
<evidence type="ECO:0000256" key="5">
    <source>
        <dbReference type="RuleBase" id="RU362028"/>
    </source>
</evidence>
<evidence type="ECO:0000256" key="3">
    <source>
        <dbReference type="ARBA" id="ARBA00023235"/>
    </source>
</evidence>
<keyword evidence="3 5" id="KW-0413">Isomerase</keyword>
<dbReference type="Pfam" id="PF00849">
    <property type="entry name" value="PseudoU_synth_2"/>
    <property type="match status" value="1"/>
</dbReference>
<dbReference type="InterPro" id="IPR036986">
    <property type="entry name" value="S4_RNA-bd_sf"/>
</dbReference>
<name>A0ABR7HI76_9FIRM</name>
<comment type="caution">
    <text evidence="7">The sequence shown here is derived from an EMBL/GenBank/DDBJ whole genome shotgun (WGS) entry which is preliminary data.</text>
</comment>
<comment type="similarity">
    <text evidence="2 5">Belongs to the pseudouridine synthase RluA family.</text>
</comment>
<dbReference type="NCBIfam" id="TIGR00005">
    <property type="entry name" value="rluA_subfam"/>
    <property type="match status" value="1"/>
</dbReference>
<dbReference type="EC" id="5.4.99.-" evidence="5"/>
<dbReference type="InterPro" id="IPR050188">
    <property type="entry name" value="RluA_PseudoU_synthase"/>
</dbReference>
<dbReference type="CDD" id="cd02869">
    <property type="entry name" value="PseudoU_synth_RluA_like"/>
    <property type="match status" value="1"/>
</dbReference>
<evidence type="ECO:0000256" key="1">
    <source>
        <dbReference type="ARBA" id="ARBA00000073"/>
    </source>
</evidence>
<dbReference type="CDD" id="cd00165">
    <property type="entry name" value="S4"/>
    <property type="match status" value="1"/>
</dbReference>
<evidence type="ECO:0000259" key="6">
    <source>
        <dbReference type="SMART" id="SM00363"/>
    </source>
</evidence>
<comment type="catalytic activity">
    <reaction evidence="1 5">
        <text>a uridine in RNA = a pseudouridine in RNA</text>
        <dbReference type="Rhea" id="RHEA:48348"/>
        <dbReference type="Rhea" id="RHEA-COMP:12068"/>
        <dbReference type="Rhea" id="RHEA-COMP:12069"/>
        <dbReference type="ChEBI" id="CHEBI:65314"/>
        <dbReference type="ChEBI" id="CHEBI:65315"/>
    </reaction>
</comment>
<feature type="domain" description="RNA-binding S4" evidence="6">
    <location>
        <begin position="13"/>
        <end position="74"/>
    </location>
</feature>
<evidence type="ECO:0000313" key="7">
    <source>
        <dbReference type="EMBL" id="MBC5727218.1"/>
    </source>
</evidence>
<reference evidence="7 8" key="1">
    <citation type="submission" date="2020-08" db="EMBL/GenBank/DDBJ databases">
        <title>Genome public.</title>
        <authorList>
            <person name="Liu C."/>
            <person name="Sun Q."/>
        </authorList>
    </citation>
    <scope>NUCLEOTIDE SEQUENCE [LARGE SCALE GENOMIC DNA]</scope>
    <source>
        <strain evidence="7 8">NSJ-71</strain>
    </source>
</reference>
<gene>
    <name evidence="7" type="ORF">H8R91_01480</name>
</gene>
<dbReference type="InterPro" id="IPR020103">
    <property type="entry name" value="PsdUridine_synth_cat_dom_sf"/>
</dbReference>
<dbReference type="InterPro" id="IPR006145">
    <property type="entry name" value="PsdUridine_synth_RsuA/RluA"/>
</dbReference>
<keyword evidence="8" id="KW-1185">Reference proteome</keyword>
<accession>A0ABR7HI76</accession>